<gene>
    <name evidence="6" type="ORF">FHS00_003076</name>
</gene>
<keyword evidence="2 3" id="KW-0975">Bacterial flagellum</keyword>
<feature type="domain" description="Flagellin C-terminal" evidence="5">
    <location>
        <begin position="273"/>
        <end position="353"/>
    </location>
</feature>
<dbReference type="Pfam" id="PF00669">
    <property type="entry name" value="Flagellin_N"/>
    <property type="match status" value="1"/>
</dbReference>
<keyword evidence="7" id="KW-1185">Reference proteome</keyword>
<name>A0ABR6HSM0_9RHOB</name>
<protein>
    <recommendedName>
        <fullName evidence="3">Flagellin</fullName>
    </recommendedName>
</protein>
<dbReference type="RefSeq" id="WP_183474952.1">
    <property type="nucleotide sequence ID" value="NZ_JACIBX010000015.1"/>
</dbReference>
<evidence type="ECO:0000313" key="6">
    <source>
        <dbReference type="EMBL" id="MBB3713472.1"/>
    </source>
</evidence>
<reference evidence="6 7" key="1">
    <citation type="submission" date="2020-08" db="EMBL/GenBank/DDBJ databases">
        <title>Genomic Encyclopedia of Type Strains, Phase III (KMG-III): the genomes of soil and plant-associated and newly described type strains.</title>
        <authorList>
            <person name="Whitman W."/>
        </authorList>
    </citation>
    <scope>NUCLEOTIDE SEQUENCE [LARGE SCALE GENOMIC DNA]</scope>
    <source>
        <strain evidence="6 7">CECT 8572</strain>
    </source>
</reference>
<dbReference type="PANTHER" id="PTHR42792:SF1">
    <property type="entry name" value="FLAGELLAR HOOK-ASSOCIATED PROTEIN 3"/>
    <property type="match status" value="1"/>
</dbReference>
<dbReference type="EMBL" id="JACIBX010000015">
    <property type="protein sequence ID" value="MBB3713472.1"/>
    <property type="molecule type" value="Genomic_DNA"/>
</dbReference>
<proteinExistence type="inferred from homology"/>
<comment type="caution">
    <text evidence="6">The sequence shown here is derived from an EMBL/GenBank/DDBJ whole genome shotgun (WGS) entry which is preliminary data.</text>
</comment>
<dbReference type="SUPFAM" id="SSF64518">
    <property type="entry name" value="Phase 1 flagellin"/>
    <property type="match status" value="1"/>
</dbReference>
<dbReference type="Pfam" id="PF00700">
    <property type="entry name" value="Flagellin_C"/>
    <property type="match status" value="1"/>
</dbReference>
<keyword evidence="6" id="KW-0282">Flagellum</keyword>
<feature type="domain" description="Flagellin N-terminal" evidence="4">
    <location>
        <begin position="9"/>
        <end position="141"/>
    </location>
</feature>
<comment type="subcellular location">
    <subcellularLocation>
        <location evidence="3">Secreted</location>
    </subcellularLocation>
    <subcellularLocation>
        <location evidence="3">Bacterial flagellum</location>
    </subcellularLocation>
</comment>
<dbReference type="Gene3D" id="1.20.1330.10">
    <property type="entry name" value="f41 fragment of flagellin, N-terminal domain"/>
    <property type="match status" value="1"/>
</dbReference>
<comment type="function">
    <text evidence="3">Flagellin is the subunit protein which polymerizes to form the filaments of bacterial flagella.</text>
</comment>
<organism evidence="6 7">
    <name type="scientific">Limimaricola variabilis</name>
    <dbReference type="NCBI Taxonomy" id="1492771"/>
    <lineage>
        <taxon>Bacteria</taxon>
        <taxon>Pseudomonadati</taxon>
        <taxon>Pseudomonadota</taxon>
        <taxon>Alphaproteobacteria</taxon>
        <taxon>Rhodobacterales</taxon>
        <taxon>Paracoccaceae</taxon>
        <taxon>Limimaricola</taxon>
    </lineage>
</organism>
<dbReference type="InterPro" id="IPR046358">
    <property type="entry name" value="Flagellin_C"/>
</dbReference>
<keyword evidence="3" id="KW-0964">Secreted</keyword>
<dbReference type="PANTHER" id="PTHR42792">
    <property type="entry name" value="FLAGELLIN"/>
    <property type="match status" value="1"/>
</dbReference>
<keyword evidence="6" id="KW-0969">Cilium</keyword>
<evidence type="ECO:0000259" key="4">
    <source>
        <dbReference type="Pfam" id="PF00669"/>
    </source>
</evidence>
<evidence type="ECO:0000256" key="2">
    <source>
        <dbReference type="ARBA" id="ARBA00023143"/>
    </source>
</evidence>
<accession>A0ABR6HSM0</accession>
<evidence type="ECO:0000313" key="7">
    <source>
        <dbReference type="Proteomes" id="UP000576152"/>
    </source>
</evidence>
<keyword evidence="6" id="KW-0966">Cell projection</keyword>
<evidence type="ECO:0000256" key="3">
    <source>
        <dbReference type="RuleBase" id="RU362073"/>
    </source>
</evidence>
<dbReference type="Proteomes" id="UP000576152">
    <property type="component" value="Unassembled WGS sequence"/>
</dbReference>
<evidence type="ECO:0000259" key="5">
    <source>
        <dbReference type="Pfam" id="PF00700"/>
    </source>
</evidence>
<evidence type="ECO:0000256" key="1">
    <source>
        <dbReference type="ARBA" id="ARBA00005709"/>
    </source>
</evidence>
<dbReference type="InterPro" id="IPR001492">
    <property type="entry name" value="Flagellin"/>
</dbReference>
<comment type="similarity">
    <text evidence="1 3">Belongs to the bacterial flagellin family.</text>
</comment>
<dbReference type="InterPro" id="IPR001029">
    <property type="entry name" value="Flagellin_N"/>
</dbReference>
<sequence>MITLMRTYSTLQASVDGRRQVADLSRQLNQAGEEATTGYKSDRFRALGSRAGEAMATRARLDRLESFATINATLDRRLEMTGSSLGDMRASLQTVLDLAVPSTEGHAFTGAQLQAAARAALDQVIGQVNRSYEGVSLFSGVANTVQAIQPYDTVNPASGLSPRGMVETAIGAMPVDAAQANAKADALAAIFDPAAAGAATYRGTVYNGAARDAAGKGMSVRIDEEEVLDYGVQADDPAFSEMLRGLSMLASVDISTLDNQAARAWTSRAFEALENGRTGLLSAETRIGAQRRQLEDTMESQAARVTLYRQQIDSVEGVDPYEAATRLTQLQTQLEASYAITARLSKLSFLNYM</sequence>